<keyword evidence="1" id="KW-1133">Transmembrane helix</keyword>
<protein>
    <submittedName>
        <fullName evidence="2">Uncharacterized protein</fullName>
    </submittedName>
</protein>
<dbReference type="AlphaFoldDB" id="A0A0E9SQC0"/>
<accession>A0A0E9SQC0</accession>
<evidence type="ECO:0000313" key="2">
    <source>
        <dbReference type="EMBL" id="JAH43559.1"/>
    </source>
</evidence>
<proteinExistence type="predicted"/>
<keyword evidence="1" id="KW-0812">Transmembrane</keyword>
<feature type="transmembrane region" description="Helical" evidence="1">
    <location>
        <begin position="12"/>
        <end position="31"/>
    </location>
</feature>
<sequence>MEILYCHLLFEFCYVILFGFDLLIQVIRICVQFSRGKILNHIILGDQFLCLVAYFKITLYIYQTF</sequence>
<reference evidence="2" key="1">
    <citation type="submission" date="2014-11" db="EMBL/GenBank/DDBJ databases">
        <authorList>
            <person name="Amaro Gonzalez C."/>
        </authorList>
    </citation>
    <scope>NUCLEOTIDE SEQUENCE</scope>
</reference>
<organism evidence="2">
    <name type="scientific">Anguilla anguilla</name>
    <name type="common">European freshwater eel</name>
    <name type="synonym">Muraena anguilla</name>
    <dbReference type="NCBI Taxonomy" id="7936"/>
    <lineage>
        <taxon>Eukaryota</taxon>
        <taxon>Metazoa</taxon>
        <taxon>Chordata</taxon>
        <taxon>Craniata</taxon>
        <taxon>Vertebrata</taxon>
        <taxon>Euteleostomi</taxon>
        <taxon>Actinopterygii</taxon>
        <taxon>Neopterygii</taxon>
        <taxon>Teleostei</taxon>
        <taxon>Anguilliformes</taxon>
        <taxon>Anguillidae</taxon>
        <taxon>Anguilla</taxon>
    </lineage>
</organism>
<evidence type="ECO:0000256" key="1">
    <source>
        <dbReference type="SAM" id="Phobius"/>
    </source>
</evidence>
<keyword evidence="1" id="KW-0472">Membrane</keyword>
<reference evidence="2" key="2">
    <citation type="journal article" date="2015" name="Fish Shellfish Immunol.">
        <title>Early steps in the European eel (Anguilla anguilla)-Vibrio vulnificus interaction in the gills: Role of the RtxA13 toxin.</title>
        <authorList>
            <person name="Callol A."/>
            <person name="Pajuelo D."/>
            <person name="Ebbesson L."/>
            <person name="Teles M."/>
            <person name="MacKenzie S."/>
            <person name="Amaro C."/>
        </authorList>
    </citation>
    <scope>NUCLEOTIDE SEQUENCE</scope>
</reference>
<name>A0A0E9SQC0_ANGAN</name>
<feature type="transmembrane region" description="Helical" evidence="1">
    <location>
        <begin position="43"/>
        <end position="62"/>
    </location>
</feature>
<dbReference type="EMBL" id="GBXM01065018">
    <property type="protein sequence ID" value="JAH43559.1"/>
    <property type="molecule type" value="Transcribed_RNA"/>
</dbReference>